<dbReference type="AlphaFoldDB" id="A0A383AKK3"/>
<reference evidence="1" key="1">
    <citation type="submission" date="2018-05" db="EMBL/GenBank/DDBJ databases">
        <authorList>
            <person name="Lanie J.A."/>
            <person name="Ng W.-L."/>
            <person name="Kazmierczak K.M."/>
            <person name="Andrzejewski T.M."/>
            <person name="Davidsen T.M."/>
            <person name="Wayne K.J."/>
            <person name="Tettelin H."/>
            <person name="Glass J.I."/>
            <person name="Rusch D."/>
            <person name="Podicherti R."/>
            <person name="Tsui H.-C.T."/>
            <person name="Winkler M.E."/>
        </authorList>
    </citation>
    <scope>NUCLEOTIDE SEQUENCE</scope>
</reference>
<feature type="non-terminal residue" evidence="1">
    <location>
        <position position="33"/>
    </location>
</feature>
<sequence length="33" mass="3448">LKDLNSKAFPLGSSKNIVACSPTSPLKRTVGSM</sequence>
<name>A0A383AKK3_9ZZZZ</name>
<accession>A0A383AKK3</accession>
<dbReference type="EMBL" id="UINC01192530">
    <property type="protein sequence ID" value="SVE07725.1"/>
    <property type="molecule type" value="Genomic_DNA"/>
</dbReference>
<gene>
    <name evidence="1" type="ORF">METZ01_LOCUS460579</name>
</gene>
<protein>
    <submittedName>
        <fullName evidence="1">Uncharacterized protein</fullName>
    </submittedName>
</protein>
<evidence type="ECO:0000313" key="1">
    <source>
        <dbReference type="EMBL" id="SVE07725.1"/>
    </source>
</evidence>
<proteinExistence type="predicted"/>
<feature type="non-terminal residue" evidence="1">
    <location>
        <position position="1"/>
    </location>
</feature>
<organism evidence="1">
    <name type="scientific">marine metagenome</name>
    <dbReference type="NCBI Taxonomy" id="408172"/>
    <lineage>
        <taxon>unclassified sequences</taxon>
        <taxon>metagenomes</taxon>
        <taxon>ecological metagenomes</taxon>
    </lineage>
</organism>